<dbReference type="SMART" id="SM00320">
    <property type="entry name" value="WD40"/>
    <property type="match status" value="3"/>
</dbReference>
<name>R7Q3C1_CHOCR</name>
<dbReference type="Gramene" id="CDF33042">
    <property type="protein sequence ID" value="CDF33042"/>
    <property type="gene ID" value="CHC_T00008588001"/>
</dbReference>
<dbReference type="PROSITE" id="PS50082">
    <property type="entry name" value="WD_REPEATS_2"/>
    <property type="match status" value="1"/>
</dbReference>
<keyword evidence="6" id="KW-1185">Reference proteome</keyword>
<feature type="domain" description="BEACH" evidence="3">
    <location>
        <begin position="324"/>
        <end position="626"/>
    </location>
</feature>
<evidence type="ECO:0000259" key="3">
    <source>
        <dbReference type="PROSITE" id="PS50197"/>
    </source>
</evidence>
<protein>
    <submittedName>
        <fullName evidence="5">WD40-repeat containing protein</fullName>
    </submittedName>
</protein>
<evidence type="ECO:0000313" key="5">
    <source>
        <dbReference type="EMBL" id="CDF33042.1"/>
    </source>
</evidence>
<evidence type="ECO:0000259" key="4">
    <source>
        <dbReference type="PROSITE" id="PS51783"/>
    </source>
</evidence>
<feature type="compositionally biased region" description="Basic and acidic residues" evidence="2">
    <location>
        <begin position="102"/>
        <end position="116"/>
    </location>
</feature>
<dbReference type="SUPFAM" id="SSF50978">
    <property type="entry name" value="WD40 repeat-like"/>
    <property type="match status" value="1"/>
</dbReference>
<dbReference type="InterPro" id="IPR023362">
    <property type="entry name" value="PH-BEACH_dom"/>
</dbReference>
<evidence type="ECO:0000313" key="6">
    <source>
        <dbReference type="Proteomes" id="UP000012073"/>
    </source>
</evidence>
<dbReference type="PROSITE" id="PS51783">
    <property type="entry name" value="PH_BEACH"/>
    <property type="match status" value="1"/>
</dbReference>
<evidence type="ECO:0000256" key="2">
    <source>
        <dbReference type="SAM" id="MobiDB-lite"/>
    </source>
</evidence>
<dbReference type="GeneID" id="17320596"/>
<evidence type="ECO:0000256" key="1">
    <source>
        <dbReference type="PROSITE-ProRule" id="PRU00221"/>
    </source>
</evidence>
<dbReference type="InterPro" id="IPR015943">
    <property type="entry name" value="WD40/YVTN_repeat-like_dom_sf"/>
</dbReference>
<proteinExistence type="predicted"/>
<dbReference type="SMART" id="SM01026">
    <property type="entry name" value="Beach"/>
    <property type="match status" value="1"/>
</dbReference>
<dbReference type="EMBL" id="HG001632">
    <property type="protein sequence ID" value="CDF33042.1"/>
    <property type="molecule type" value="Genomic_DNA"/>
</dbReference>
<dbReference type="PhylomeDB" id="R7Q3C1"/>
<dbReference type="PANTHER" id="PTHR13743:SF123">
    <property type="entry name" value="PROTEIN FAN"/>
    <property type="match status" value="1"/>
</dbReference>
<dbReference type="Proteomes" id="UP000012073">
    <property type="component" value="Unassembled WGS sequence"/>
</dbReference>
<keyword evidence="1" id="KW-0853">WD repeat</keyword>
<dbReference type="CDD" id="cd06071">
    <property type="entry name" value="Beach"/>
    <property type="match status" value="1"/>
</dbReference>
<dbReference type="InterPro" id="IPR050865">
    <property type="entry name" value="BEACH_Domain"/>
</dbReference>
<feature type="region of interest" description="Disordered" evidence="2">
    <location>
        <begin position="102"/>
        <end position="126"/>
    </location>
</feature>
<reference evidence="6" key="1">
    <citation type="journal article" date="2013" name="Proc. Natl. Acad. Sci. U.S.A.">
        <title>Genome structure and metabolic features in the red seaweed Chondrus crispus shed light on evolution of the Archaeplastida.</title>
        <authorList>
            <person name="Collen J."/>
            <person name="Porcel B."/>
            <person name="Carre W."/>
            <person name="Ball S.G."/>
            <person name="Chaparro C."/>
            <person name="Tonon T."/>
            <person name="Barbeyron T."/>
            <person name="Michel G."/>
            <person name="Noel B."/>
            <person name="Valentin K."/>
            <person name="Elias M."/>
            <person name="Artiguenave F."/>
            <person name="Arun A."/>
            <person name="Aury J.M."/>
            <person name="Barbosa-Neto J.F."/>
            <person name="Bothwell J.H."/>
            <person name="Bouget F.Y."/>
            <person name="Brillet L."/>
            <person name="Cabello-Hurtado F."/>
            <person name="Capella-Gutierrez S."/>
            <person name="Charrier B."/>
            <person name="Cladiere L."/>
            <person name="Cock J.M."/>
            <person name="Coelho S.M."/>
            <person name="Colleoni C."/>
            <person name="Czjzek M."/>
            <person name="Da Silva C."/>
            <person name="Delage L."/>
            <person name="Denoeud F."/>
            <person name="Deschamps P."/>
            <person name="Dittami S.M."/>
            <person name="Gabaldon T."/>
            <person name="Gachon C.M."/>
            <person name="Groisillier A."/>
            <person name="Herve C."/>
            <person name="Jabbari K."/>
            <person name="Katinka M."/>
            <person name="Kloareg B."/>
            <person name="Kowalczyk N."/>
            <person name="Labadie K."/>
            <person name="Leblanc C."/>
            <person name="Lopez P.J."/>
            <person name="McLachlan D.H."/>
            <person name="Meslet-Cladiere L."/>
            <person name="Moustafa A."/>
            <person name="Nehr Z."/>
            <person name="Nyvall Collen P."/>
            <person name="Panaud O."/>
            <person name="Partensky F."/>
            <person name="Poulain J."/>
            <person name="Rensing S.A."/>
            <person name="Rousvoal S."/>
            <person name="Samson G."/>
            <person name="Symeonidi A."/>
            <person name="Weissenbach J."/>
            <person name="Zambounis A."/>
            <person name="Wincker P."/>
            <person name="Boyen C."/>
        </authorList>
    </citation>
    <scope>NUCLEOTIDE SEQUENCE [LARGE SCALE GENOMIC DNA]</scope>
    <source>
        <strain evidence="6">cv. Stackhouse</strain>
    </source>
</reference>
<dbReference type="InterPro" id="IPR001680">
    <property type="entry name" value="WD40_rpt"/>
</dbReference>
<dbReference type="KEGG" id="ccp:CHC_T00008588001"/>
<dbReference type="RefSeq" id="XP_005712845.1">
    <property type="nucleotide sequence ID" value="XM_005712788.1"/>
</dbReference>
<organism evidence="5 6">
    <name type="scientific">Chondrus crispus</name>
    <name type="common">Carrageen Irish moss</name>
    <name type="synonym">Polymorpha crispa</name>
    <dbReference type="NCBI Taxonomy" id="2769"/>
    <lineage>
        <taxon>Eukaryota</taxon>
        <taxon>Rhodophyta</taxon>
        <taxon>Florideophyceae</taxon>
        <taxon>Rhodymeniophycidae</taxon>
        <taxon>Gigartinales</taxon>
        <taxon>Gigartinaceae</taxon>
        <taxon>Chondrus</taxon>
    </lineage>
</organism>
<dbReference type="InterPro" id="IPR000409">
    <property type="entry name" value="BEACH_dom"/>
</dbReference>
<dbReference type="Pfam" id="PF25400">
    <property type="entry name" value="PH_FAN"/>
    <property type="match status" value="1"/>
</dbReference>
<gene>
    <name evidence="5" type="ORF">CHC_T00008588001</name>
</gene>
<dbReference type="InterPro" id="IPR036372">
    <property type="entry name" value="BEACH_dom_sf"/>
</dbReference>
<feature type="repeat" description="WD" evidence="1">
    <location>
        <begin position="840"/>
        <end position="881"/>
    </location>
</feature>
<dbReference type="Gene3D" id="2.130.10.10">
    <property type="entry name" value="YVTN repeat-like/Quinoprotein amine dehydrogenase"/>
    <property type="match status" value="1"/>
</dbReference>
<dbReference type="AlphaFoldDB" id="R7Q3C1"/>
<dbReference type="InterPro" id="IPR057496">
    <property type="entry name" value="FAN-like_PH"/>
</dbReference>
<dbReference type="Pfam" id="PF02138">
    <property type="entry name" value="Beach"/>
    <property type="match status" value="1"/>
</dbReference>
<feature type="domain" description="BEACH-type PH" evidence="4">
    <location>
        <begin position="213"/>
        <end position="317"/>
    </location>
</feature>
<dbReference type="PROSITE" id="PS50197">
    <property type="entry name" value="BEACH"/>
    <property type="match status" value="1"/>
</dbReference>
<dbReference type="SUPFAM" id="SSF81837">
    <property type="entry name" value="BEACH domain"/>
    <property type="match status" value="1"/>
</dbReference>
<dbReference type="Gene3D" id="1.10.1540.10">
    <property type="entry name" value="BEACH domain"/>
    <property type="match status" value="1"/>
</dbReference>
<dbReference type="PROSITE" id="PS50294">
    <property type="entry name" value="WD_REPEATS_REGION"/>
    <property type="match status" value="1"/>
</dbReference>
<dbReference type="PANTHER" id="PTHR13743">
    <property type="entry name" value="BEIGE/BEACH-RELATED"/>
    <property type="match status" value="1"/>
</dbReference>
<dbReference type="OrthoDB" id="4134at2759"/>
<sequence length="1083" mass="121090">MAATATWGRNSGRFSLLLLEDGEVLLSDLAVQYRLIADNASTCDSQNVNRHLHRFLAKSENGTISGRVKIGTKNIFFDSDDWRDPVFRISISCVDRACLSRDGEQSSGGDHNRVSEVSHPNAEDQETSVLVFAKSGQLQREHGNDHAYIDVHVNGVHSFTPSYTSEQHLLDEIQVLLQINSLPSRRKREERLRDLVAERESKVAFDITLLEHDELEHELLDSSASAVYAIARGPGRFRIYPTNVYFMPIHGESSEAVKRIPIRKIRSIRRMRHGCQNAALELGYIETSEEDDAHRIATFMVSFPSSAVREKAVEVLLGLVKEGVELYDRRELEVALSKWRAGEMSNFSYLMYLNLAAGRSFNDLSQYPVFPWVITDYESDELDLNLPSTFRDLSLPIGALDPRRLAVFSERFDAMPPPRFFYGTHYSTPAYTINYLVRAAPAAMLRLQNGRFDNPDRLFNSISSTWRGVLSNQGDVKELIPEFFAIGITDGAASGVLTSPSTPGQFLDNIQSLDLGVRQDGKKVTDVELPPWAGGSSERFVRRNRDALESPFVSERLHTWIDIIFGVKSGSADAKNVFYTDAAIPNSMNTEDISKMTGEEIAQLETVYLEFGRTPRRLFEYPHPPRYGYFHETTDQMGDSTDINWSEQPQLDIETEKEIDKQNEICSTVTDYRTDSHSRRKCIKTAADDDRHLQTGTSWGPHSRRRNSVLSGTGEHVLLSYEPKDECDPPELHSSCIANVIQAPEDRNCSNAILDICIVESHPVGRTDSLQQVNDDPWLCTVWLDGHLKIYSESSTIRSKYLGDVSSVVYLSPKNVVYGTQSGDIRVYYVNTGRTEDLQRAAHDAEVTALECVQDLQVIISSSKDASVKVWHFDMQNQSLASLKIVQELDAESSVEDINVCIAPVKRPTSTVDAMPQLLIAAASFEGDLVAWSIPASGMEEDFPEPIWRVECPGRSQKARGDAPRTRVRNLTWLYQGLTKMPALASVHPEDNCLRVWSLDETNMASTEVFLSTGVTACITQAPVARTLVVGGANGQVHEFDGTGLLLGKVIVKGTEVCRIFISQHAMCVYLLTGSGKALRLNR</sequence>
<dbReference type="STRING" id="2769.R7Q3C1"/>
<accession>R7Q3C1</accession>
<dbReference type="InterPro" id="IPR036322">
    <property type="entry name" value="WD40_repeat_dom_sf"/>
</dbReference>